<dbReference type="EMBL" id="JAAIVJ010000022">
    <property type="protein sequence ID" value="NEY92165.1"/>
    <property type="molecule type" value="Genomic_DNA"/>
</dbReference>
<gene>
    <name evidence="1" type="ORF">G4Z14_17915</name>
</gene>
<comment type="caution">
    <text evidence="1">The sequence shown here is derived from an EMBL/GenBank/DDBJ whole genome shotgun (WGS) entry which is preliminary data.</text>
</comment>
<sequence>MADYFTQFSCLLDLGSAANALAAHRLYTELRDEDETRAEPLCSGFELTLLEGEEAHLLWIHEDGSGDVEQVIGFVLRLTETFDLTGLWGFDYANTCSRPRIDAFGGGAHVVDLGARKSVGWTSTQTWLAVALNGEDIDA</sequence>
<evidence type="ECO:0000313" key="2">
    <source>
        <dbReference type="Proteomes" id="UP000477782"/>
    </source>
</evidence>
<dbReference type="Proteomes" id="UP000477782">
    <property type="component" value="Unassembled WGS sequence"/>
</dbReference>
<evidence type="ECO:0000313" key="1">
    <source>
        <dbReference type="EMBL" id="NEY92165.1"/>
    </source>
</evidence>
<accession>A0A6M0QXH9</accession>
<name>A0A6M0QXH9_9RHOB</name>
<protein>
    <submittedName>
        <fullName evidence="1">Uncharacterized protein</fullName>
    </submittedName>
</protein>
<proteinExistence type="predicted"/>
<keyword evidence="2" id="KW-1185">Reference proteome</keyword>
<reference evidence="1 2" key="1">
    <citation type="submission" date="2020-02" db="EMBL/GenBank/DDBJ databases">
        <authorList>
            <person name="Chen W.-M."/>
        </authorList>
    </citation>
    <scope>NUCLEOTIDE SEQUENCE [LARGE SCALE GENOMIC DNA]</scope>
    <source>
        <strain evidence="1 2">KMS-5</strain>
    </source>
</reference>
<dbReference type="RefSeq" id="WP_164628229.1">
    <property type="nucleotide sequence ID" value="NZ_JAAIVJ010000022.1"/>
</dbReference>
<dbReference type="AlphaFoldDB" id="A0A6M0QXH9"/>
<organism evidence="1 2">
    <name type="scientific">Tabrizicola oligotrophica</name>
    <dbReference type="NCBI Taxonomy" id="2710650"/>
    <lineage>
        <taxon>Bacteria</taxon>
        <taxon>Pseudomonadati</taxon>
        <taxon>Pseudomonadota</taxon>
        <taxon>Alphaproteobacteria</taxon>
        <taxon>Rhodobacterales</taxon>
        <taxon>Paracoccaceae</taxon>
        <taxon>Tabrizicola</taxon>
    </lineage>
</organism>